<feature type="domain" description="SRP54-type proteins GTP-binding" evidence="11">
    <location>
        <begin position="517"/>
        <end position="530"/>
    </location>
</feature>
<organism evidence="12 13">
    <name type="scientific">Kingella pumchi</name>
    <dbReference type="NCBI Taxonomy" id="2779506"/>
    <lineage>
        <taxon>Bacteria</taxon>
        <taxon>Pseudomonadati</taxon>
        <taxon>Pseudomonadota</taxon>
        <taxon>Betaproteobacteria</taxon>
        <taxon>Neisseriales</taxon>
        <taxon>Neisseriaceae</taxon>
        <taxon>Kingella</taxon>
    </lineage>
</organism>
<evidence type="ECO:0000256" key="1">
    <source>
        <dbReference type="ARBA" id="ARBA00022475"/>
    </source>
</evidence>
<dbReference type="Pfam" id="PF02881">
    <property type="entry name" value="SRP54_N"/>
    <property type="match status" value="1"/>
</dbReference>
<dbReference type="InterPro" id="IPR000897">
    <property type="entry name" value="SRP54_GTPase_dom"/>
</dbReference>
<feature type="compositionally biased region" description="Polar residues" evidence="10">
    <location>
        <begin position="151"/>
        <end position="173"/>
    </location>
</feature>
<dbReference type="InterPro" id="IPR027417">
    <property type="entry name" value="P-loop_NTPase"/>
</dbReference>
<gene>
    <name evidence="9 12" type="primary">ftsY</name>
    <name evidence="12" type="ORF">MB824_05660</name>
</gene>
<comment type="subunit">
    <text evidence="9">Part of the signal recognition particle protein translocation system, which is composed of SRP and FtsY. SRP is a ribonucleoprotein composed of Ffh and a 4.5S RNA molecule.</text>
</comment>
<name>A0ABS9NMG1_9NEIS</name>
<feature type="binding site" evidence="9">
    <location>
        <begin position="432"/>
        <end position="436"/>
    </location>
    <ligand>
        <name>GTP</name>
        <dbReference type="ChEBI" id="CHEBI:37565"/>
    </ligand>
</feature>
<dbReference type="SMART" id="SM00382">
    <property type="entry name" value="AAA"/>
    <property type="match status" value="1"/>
</dbReference>
<comment type="similarity">
    <text evidence="9">Belongs to the GTP-binding SRP family. FtsY subfamily.</text>
</comment>
<comment type="caution">
    <text evidence="12">The sequence shown here is derived from an EMBL/GenBank/DDBJ whole genome shotgun (WGS) entry which is preliminary data.</text>
</comment>
<dbReference type="CDD" id="cd17874">
    <property type="entry name" value="FtsY"/>
    <property type="match status" value="1"/>
</dbReference>
<evidence type="ECO:0000256" key="3">
    <source>
        <dbReference type="ARBA" id="ARBA00022741"/>
    </source>
</evidence>
<sequence>MFNFIKNIFKGKDEKPQPAPSGPAPAAAADETAAAADAPAQPENRAGDAADGSAVETTAPEQTAEAADGETDTPTAAVAVETADTDTADTEAEPVIPAEDRQPENPAADSASSETPVPTTGETAASPAFSNWAHPDYNAAAGISRPVRSDNAAQTWANPQTLSRNNTVQTESRPQAADTAVPTPQPENGTGDDTTAQAPSAADNQPAAADIADTKKNTAAKQPETNQPEAETQQPETKTQPEKQGWAARLKQGLSKSRDHMAKSLAGVFGGGKIDEELYEELETVLLTSDMGIEATEELMDEVRRRVSLRGLSDGAELREALKEAVYELIKPLEQPLVLPEKGPFVIMMAGINGAGKTTSIGKLAKYFQQQGKSVLLAAGDTFRAAAREQLQEWGERNGVTVISQASGDSAAVCFDAVEAAKARGIDIVLADTAGRLPTQLHLMEEIKKVKRVLQKAMPDAPHEIIVVLDANIGQNAVNQVAAFDDALGLTGLIVTKLDGTAKGGVLAALAKNRAIPVRYIGVGEKIDDLRPFDARAFVDALLD</sequence>
<dbReference type="Proteomes" id="UP001298424">
    <property type="component" value="Unassembled WGS sequence"/>
</dbReference>
<keyword evidence="2 9" id="KW-0963">Cytoplasm</keyword>
<dbReference type="SMART" id="SM00962">
    <property type="entry name" value="SRP54"/>
    <property type="match status" value="1"/>
</dbReference>
<dbReference type="NCBIfam" id="TIGR00064">
    <property type="entry name" value="ftsY"/>
    <property type="match status" value="1"/>
</dbReference>
<evidence type="ECO:0000259" key="11">
    <source>
        <dbReference type="PROSITE" id="PS00300"/>
    </source>
</evidence>
<evidence type="ECO:0000256" key="7">
    <source>
        <dbReference type="ARBA" id="ARBA00023170"/>
    </source>
</evidence>
<evidence type="ECO:0000256" key="8">
    <source>
        <dbReference type="ARBA" id="ARBA00048027"/>
    </source>
</evidence>
<dbReference type="Gene3D" id="3.40.50.300">
    <property type="entry name" value="P-loop containing nucleotide triphosphate hydrolases"/>
    <property type="match status" value="1"/>
</dbReference>
<feature type="binding site" evidence="9">
    <location>
        <begin position="351"/>
        <end position="358"/>
    </location>
    <ligand>
        <name>GTP</name>
        <dbReference type="ChEBI" id="CHEBI:37565"/>
    </ligand>
</feature>
<dbReference type="EC" id="3.6.5.4" evidence="9"/>
<proteinExistence type="inferred from homology"/>
<feature type="compositionally biased region" description="Polar residues" evidence="10">
    <location>
        <begin position="186"/>
        <end position="195"/>
    </location>
</feature>
<evidence type="ECO:0000256" key="5">
    <source>
        <dbReference type="ARBA" id="ARBA00023134"/>
    </source>
</evidence>
<dbReference type="Gene3D" id="1.20.120.140">
    <property type="entry name" value="Signal recognition particle SRP54, nucleotide-binding domain"/>
    <property type="match status" value="1"/>
</dbReference>
<comment type="function">
    <text evidence="9">Involved in targeting and insertion of nascent membrane proteins into the cytoplasmic membrane. Acts as a receptor for the complex formed by the signal recognition particle (SRP) and the ribosome-nascent chain (RNC). Interaction with SRP-RNC leads to the transfer of the RNC complex to the Sec translocase for insertion into the membrane, the hydrolysis of GTP by both Ffh and FtsY, and the dissociation of the SRP-FtsY complex into the individual components.</text>
</comment>
<dbReference type="PROSITE" id="PS00300">
    <property type="entry name" value="SRP54"/>
    <property type="match status" value="1"/>
</dbReference>
<accession>A0ABS9NMG1</accession>
<dbReference type="InterPro" id="IPR013822">
    <property type="entry name" value="Signal_recog_particl_SRP54_hlx"/>
</dbReference>
<feature type="compositionally biased region" description="Low complexity" evidence="10">
    <location>
        <begin position="54"/>
        <end position="82"/>
    </location>
</feature>
<evidence type="ECO:0000256" key="10">
    <source>
        <dbReference type="SAM" id="MobiDB-lite"/>
    </source>
</evidence>
<evidence type="ECO:0000256" key="6">
    <source>
        <dbReference type="ARBA" id="ARBA00023136"/>
    </source>
</evidence>
<keyword evidence="7 9" id="KW-0675">Receptor</keyword>
<dbReference type="InterPro" id="IPR003593">
    <property type="entry name" value="AAA+_ATPase"/>
</dbReference>
<dbReference type="Pfam" id="PF00448">
    <property type="entry name" value="SRP54"/>
    <property type="match status" value="1"/>
</dbReference>
<dbReference type="InterPro" id="IPR042101">
    <property type="entry name" value="SRP54_N_sf"/>
</dbReference>
<dbReference type="InterPro" id="IPR004390">
    <property type="entry name" value="SR_rcpt_FtsY"/>
</dbReference>
<feature type="compositionally biased region" description="Low complexity" evidence="10">
    <location>
        <begin position="196"/>
        <end position="211"/>
    </location>
</feature>
<feature type="region of interest" description="Disordered" evidence="10">
    <location>
        <begin position="1"/>
        <end position="255"/>
    </location>
</feature>
<keyword evidence="4 9" id="KW-0378">Hydrolase</keyword>
<feature type="binding site" evidence="9">
    <location>
        <begin position="496"/>
        <end position="499"/>
    </location>
    <ligand>
        <name>GTP</name>
        <dbReference type="ChEBI" id="CHEBI:37565"/>
    </ligand>
</feature>
<protein>
    <recommendedName>
        <fullName evidence="9">Signal recognition particle receptor FtsY</fullName>
        <shortName evidence="9">SRP receptor</shortName>
        <ecNumber evidence="9">3.6.5.4</ecNumber>
    </recommendedName>
</protein>
<feature type="compositionally biased region" description="Low complexity" evidence="10">
    <location>
        <begin position="24"/>
        <end position="43"/>
    </location>
</feature>
<dbReference type="PANTHER" id="PTHR43134:SF1">
    <property type="entry name" value="SIGNAL RECOGNITION PARTICLE RECEPTOR SUBUNIT ALPHA"/>
    <property type="match status" value="1"/>
</dbReference>
<reference evidence="12 13" key="1">
    <citation type="submission" date="2022-02" db="EMBL/GenBank/DDBJ databases">
        <title>Genome sequence data of Kingella unionensis sp. nov. strain CICC 24913 (CCUG 75125).</title>
        <authorList>
            <person name="Xiao M."/>
        </authorList>
    </citation>
    <scope>NUCLEOTIDE SEQUENCE [LARGE SCALE GENOMIC DNA]</scope>
    <source>
        <strain evidence="12 13">CICC 24913</strain>
    </source>
</reference>
<dbReference type="SMART" id="SM00963">
    <property type="entry name" value="SRP54_N"/>
    <property type="match status" value="1"/>
</dbReference>
<evidence type="ECO:0000313" key="13">
    <source>
        <dbReference type="Proteomes" id="UP001298424"/>
    </source>
</evidence>
<dbReference type="PANTHER" id="PTHR43134">
    <property type="entry name" value="SIGNAL RECOGNITION PARTICLE RECEPTOR SUBUNIT ALPHA"/>
    <property type="match status" value="1"/>
</dbReference>
<evidence type="ECO:0000256" key="4">
    <source>
        <dbReference type="ARBA" id="ARBA00022801"/>
    </source>
</evidence>
<dbReference type="EMBL" id="JAKOOW010000023">
    <property type="protein sequence ID" value="MCG6503979.1"/>
    <property type="molecule type" value="Genomic_DNA"/>
</dbReference>
<dbReference type="HAMAP" id="MF_00920">
    <property type="entry name" value="FtsY"/>
    <property type="match status" value="1"/>
</dbReference>
<comment type="subcellular location">
    <subcellularLocation>
        <location evidence="9">Cell membrane</location>
        <topology evidence="9">Peripheral membrane protein</topology>
        <orientation evidence="9">Cytoplasmic side</orientation>
    </subcellularLocation>
    <subcellularLocation>
        <location evidence="9">Cytoplasm</location>
    </subcellularLocation>
</comment>
<dbReference type="SUPFAM" id="SSF52540">
    <property type="entry name" value="P-loop containing nucleoside triphosphate hydrolases"/>
    <property type="match status" value="1"/>
</dbReference>
<evidence type="ECO:0000256" key="2">
    <source>
        <dbReference type="ARBA" id="ARBA00022490"/>
    </source>
</evidence>
<feature type="compositionally biased region" description="Polar residues" evidence="10">
    <location>
        <begin position="110"/>
        <end position="123"/>
    </location>
</feature>
<feature type="compositionally biased region" description="Polar residues" evidence="10">
    <location>
        <begin position="217"/>
        <end position="238"/>
    </location>
</feature>
<keyword evidence="13" id="KW-1185">Reference proteome</keyword>
<keyword evidence="3 9" id="KW-0547">Nucleotide-binding</keyword>
<comment type="catalytic activity">
    <reaction evidence="8 9">
        <text>GTP + H2O = GDP + phosphate + H(+)</text>
        <dbReference type="Rhea" id="RHEA:19669"/>
        <dbReference type="ChEBI" id="CHEBI:15377"/>
        <dbReference type="ChEBI" id="CHEBI:15378"/>
        <dbReference type="ChEBI" id="CHEBI:37565"/>
        <dbReference type="ChEBI" id="CHEBI:43474"/>
        <dbReference type="ChEBI" id="CHEBI:58189"/>
        <dbReference type="EC" id="3.6.5.4"/>
    </reaction>
</comment>
<evidence type="ECO:0000256" key="9">
    <source>
        <dbReference type="HAMAP-Rule" id="MF_00920"/>
    </source>
</evidence>
<keyword evidence="1 9" id="KW-1003">Cell membrane</keyword>
<dbReference type="RefSeq" id="WP_238746659.1">
    <property type="nucleotide sequence ID" value="NZ_JAKOOW010000023.1"/>
</dbReference>
<evidence type="ECO:0000313" key="12">
    <source>
        <dbReference type="EMBL" id="MCG6503979.1"/>
    </source>
</evidence>
<feature type="compositionally biased region" description="Acidic residues" evidence="10">
    <location>
        <begin position="83"/>
        <end position="92"/>
    </location>
</feature>
<keyword evidence="6 9" id="KW-0472">Membrane</keyword>
<keyword evidence="5 9" id="KW-0342">GTP-binding</keyword>